<dbReference type="InterPro" id="IPR001387">
    <property type="entry name" value="Cro/C1-type_HTH"/>
</dbReference>
<gene>
    <name evidence="2" type="ORF">KSF_054760</name>
</gene>
<dbReference type="CDD" id="cd00093">
    <property type="entry name" value="HTH_XRE"/>
    <property type="match status" value="1"/>
</dbReference>
<feature type="domain" description="HTH cro/C1-type" evidence="1">
    <location>
        <begin position="9"/>
        <end position="63"/>
    </location>
</feature>
<dbReference type="Pfam" id="PF01381">
    <property type="entry name" value="HTH_3"/>
    <property type="match status" value="1"/>
</dbReference>
<dbReference type="RefSeq" id="WP_220206102.1">
    <property type="nucleotide sequence ID" value="NZ_BNJK01000001.1"/>
</dbReference>
<organism evidence="2 3">
    <name type="scientific">Reticulibacter mediterranei</name>
    <dbReference type="NCBI Taxonomy" id="2778369"/>
    <lineage>
        <taxon>Bacteria</taxon>
        <taxon>Bacillati</taxon>
        <taxon>Chloroflexota</taxon>
        <taxon>Ktedonobacteria</taxon>
        <taxon>Ktedonobacterales</taxon>
        <taxon>Reticulibacteraceae</taxon>
        <taxon>Reticulibacter</taxon>
    </lineage>
</organism>
<comment type="caution">
    <text evidence="2">The sequence shown here is derived from an EMBL/GenBank/DDBJ whole genome shotgun (WGS) entry which is preliminary data.</text>
</comment>
<accession>A0A8J3IN40</accession>
<dbReference type="SMART" id="SM00530">
    <property type="entry name" value="HTH_XRE"/>
    <property type="match status" value="1"/>
</dbReference>
<protein>
    <recommendedName>
        <fullName evidence="1">HTH cro/C1-type domain-containing protein</fullName>
    </recommendedName>
</protein>
<dbReference type="EMBL" id="BNJK01000001">
    <property type="protein sequence ID" value="GHO95428.1"/>
    <property type="molecule type" value="Genomic_DNA"/>
</dbReference>
<sequence length="289" mass="33439">METEFSALLRTYRKNMGWSQGEMAENWSYSFETISAWERKKRTPSSQEIPRLAKFLEVAPEKLAEIITRSKEQTNPSANKPIAHPETRAGWKASYETWGELQHIYKTRTEFNKDFSYPRMFENAHSIRAAGISLNAIAMNYDRELIKRSILEDNCHLQLCFLDPKGTRCAEREEEEEYDPGVLARFTNTNLIVIGGLRKQIAKVDPSKSPLLELRVYDMIPRFNIYIVDDALMTVQSYAYGRGEETPILVLERKNAGGLFDYYTSVVKRILDNSTDVDDTSIEERRKNI</sequence>
<reference evidence="2" key="1">
    <citation type="submission" date="2020-10" db="EMBL/GenBank/DDBJ databases">
        <title>Taxonomic study of unclassified bacteria belonging to the class Ktedonobacteria.</title>
        <authorList>
            <person name="Yabe S."/>
            <person name="Wang C.M."/>
            <person name="Zheng Y."/>
            <person name="Sakai Y."/>
            <person name="Cavaletti L."/>
            <person name="Monciardini P."/>
            <person name="Donadio S."/>
        </authorList>
    </citation>
    <scope>NUCLEOTIDE SEQUENCE</scope>
    <source>
        <strain evidence="2">ID150040</strain>
    </source>
</reference>
<evidence type="ECO:0000313" key="2">
    <source>
        <dbReference type="EMBL" id="GHO95428.1"/>
    </source>
</evidence>
<proteinExistence type="predicted"/>
<dbReference type="Proteomes" id="UP000597444">
    <property type="component" value="Unassembled WGS sequence"/>
</dbReference>
<dbReference type="GO" id="GO:0003677">
    <property type="term" value="F:DNA binding"/>
    <property type="evidence" value="ECO:0007669"/>
    <property type="project" value="InterPro"/>
</dbReference>
<dbReference type="Pfam" id="PF19319">
    <property type="entry name" value="DUF5919"/>
    <property type="match status" value="1"/>
</dbReference>
<dbReference type="AlphaFoldDB" id="A0A8J3IN40"/>
<evidence type="ECO:0000259" key="1">
    <source>
        <dbReference type="PROSITE" id="PS50943"/>
    </source>
</evidence>
<dbReference type="InterPro" id="IPR045697">
    <property type="entry name" value="DUF5919"/>
</dbReference>
<name>A0A8J3IN40_9CHLR</name>
<dbReference type="PROSITE" id="PS50943">
    <property type="entry name" value="HTH_CROC1"/>
    <property type="match status" value="1"/>
</dbReference>
<dbReference type="InterPro" id="IPR010982">
    <property type="entry name" value="Lambda_DNA-bd_dom_sf"/>
</dbReference>
<keyword evidence="3" id="KW-1185">Reference proteome</keyword>
<dbReference type="Gene3D" id="1.10.260.40">
    <property type="entry name" value="lambda repressor-like DNA-binding domains"/>
    <property type="match status" value="1"/>
</dbReference>
<evidence type="ECO:0000313" key="3">
    <source>
        <dbReference type="Proteomes" id="UP000597444"/>
    </source>
</evidence>
<dbReference type="SUPFAM" id="SSF47413">
    <property type="entry name" value="lambda repressor-like DNA-binding domains"/>
    <property type="match status" value="1"/>
</dbReference>